<organism evidence="4 5">
    <name type="scientific">Aspergillus pseudoustus</name>
    <dbReference type="NCBI Taxonomy" id="1810923"/>
    <lineage>
        <taxon>Eukaryota</taxon>
        <taxon>Fungi</taxon>
        <taxon>Dikarya</taxon>
        <taxon>Ascomycota</taxon>
        <taxon>Pezizomycotina</taxon>
        <taxon>Eurotiomycetes</taxon>
        <taxon>Eurotiomycetidae</taxon>
        <taxon>Eurotiales</taxon>
        <taxon>Aspergillaceae</taxon>
        <taxon>Aspergillus</taxon>
        <taxon>Aspergillus subgen. Nidulantes</taxon>
    </lineage>
</organism>
<dbReference type="PANTHER" id="PTHR24189:SF50">
    <property type="entry name" value="ANKYRIN REPEAT AND SOCS BOX PROTEIN 2"/>
    <property type="match status" value="1"/>
</dbReference>
<keyword evidence="5" id="KW-1185">Reference proteome</keyword>
<feature type="compositionally biased region" description="Basic and acidic residues" evidence="3">
    <location>
        <begin position="580"/>
        <end position="590"/>
    </location>
</feature>
<proteinExistence type="predicted"/>
<dbReference type="EMBL" id="JBFXLU010000340">
    <property type="protein sequence ID" value="KAL2829143.1"/>
    <property type="molecule type" value="Genomic_DNA"/>
</dbReference>
<name>A0ABR4IMZ7_9EURO</name>
<dbReference type="SUPFAM" id="SSF48403">
    <property type="entry name" value="Ankyrin repeat"/>
    <property type="match status" value="1"/>
</dbReference>
<gene>
    <name evidence="4" type="ORF">BJY01DRAFT_255104</name>
</gene>
<dbReference type="Gene3D" id="1.25.40.20">
    <property type="entry name" value="Ankyrin repeat-containing domain"/>
    <property type="match status" value="3"/>
</dbReference>
<feature type="compositionally biased region" description="Basic and acidic residues" evidence="3">
    <location>
        <begin position="313"/>
        <end position="342"/>
    </location>
</feature>
<dbReference type="SUPFAM" id="SSF52540">
    <property type="entry name" value="P-loop containing nucleoside triphosphate hydrolases"/>
    <property type="match status" value="1"/>
</dbReference>
<feature type="region of interest" description="Disordered" evidence="3">
    <location>
        <begin position="541"/>
        <end position="590"/>
    </location>
</feature>
<dbReference type="InterPro" id="IPR027417">
    <property type="entry name" value="P-loop_NTPase"/>
</dbReference>
<reference evidence="4 5" key="1">
    <citation type="submission" date="2024-07" db="EMBL/GenBank/DDBJ databases">
        <title>Section-level genome sequencing and comparative genomics of Aspergillus sections Usti and Cavernicolus.</title>
        <authorList>
            <consortium name="Lawrence Berkeley National Laboratory"/>
            <person name="Nybo J.L."/>
            <person name="Vesth T.C."/>
            <person name="Theobald S."/>
            <person name="Frisvad J.C."/>
            <person name="Larsen T.O."/>
            <person name="Kjaerboelling I."/>
            <person name="Rothschild-Mancinelli K."/>
            <person name="Lyhne E.K."/>
            <person name="Kogle M.E."/>
            <person name="Barry K."/>
            <person name="Clum A."/>
            <person name="Na H."/>
            <person name="Ledsgaard L."/>
            <person name="Lin J."/>
            <person name="Lipzen A."/>
            <person name="Kuo A."/>
            <person name="Riley R."/>
            <person name="Mondo S."/>
            <person name="Labutti K."/>
            <person name="Haridas S."/>
            <person name="Pangalinan J."/>
            <person name="Salamov A.A."/>
            <person name="Simmons B.A."/>
            <person name="Magnuson J.K."/>
            <person name="Chen J."/>
            <person name="Drula E."/>
            <person name="Henrissat B."/>
            <person name="Wiebenga A."/>
            <person name="Lubbers R.J."/>
            <person name="Gomes A.C."/>
            <person name="Makela M.R."/>
            <person name="Stajich J."/>
            <person name="Grigoriev I.V."/>
            <person name="Mortensen U.H."/>
            <person name="De Vries R.P."/>
            <person name="Baker S.E."/>
            <person name="Andersen M.R."/>
        </authorList>
    </citation>
    <scope>NUCLEOTIDE SEQUENCE [LARGE SCALE GENOMIC DNA]</scope>
    <source>
        <strain evidence="4 5">CBS 123904</strain>
    </source>
</reference>
<feature type="compositionally biased region" description="Low complexity" evidence="3">
    <location>
        <begin position="545"/>
        <end position="555"/>
    </location>
</feature>
<evidence type="ECO:0000256" key="2">
    <source>
        <dbReference type="ARBA" id="ARBA00023043"/>
    </source>
</evidence>
<protein>
    <submittedName>
        <fullName evidence="4">Ankyrin repeat-containing domain protein</fullName>
    </submittedName>
</protein>
<dbReference type="PANTHER" id="PTHR24189">
    <property type="entry name" value="MYOTROPHIN"/>
    <property type="match status" value="1"/>
</dbReference>
<evidence type="ECO:0000313" key="5">
    <source>
        <dbReference type="Proteomes" id="UP001610446"/>
    </source>
</evidence>
<accession>A0ABR4IMZ7</accession>
<dbReference type="InterPro" id="IPR036770">
    <property type="entry name" value="Ankyrin_rpt-contain_sf"/>
</dbReference>
<dbReference type="Proteomes" id="UP001610446">
    <property type="component" value="Unassembled WGS sequence"/>
</dbReference>
<comment type="caution">
    <text evidence="4">The sequence shown here is derived from an EMBL/GenBank/DDBJ whole genome shotgun (WGS) entry which is preliminary data.</text>
</comment>
<evidence type="ECO:0000256" key="1">
    <source>
        <dbReference type="ARBA" id="ARBA00022737"/>
    </source>
</evidence>
<feature type="region of interest" description="Disordered" evidence="3">
    <location>
        <begin position="307"/>
        <end position="344"/>
    </location>
</feature>
<sequence length="590" mass="65677">MRALLEHGADLNCDLAPKFLTPGELTVHNHDIAATQTFLDWGVAVNIRGHDGSTALHRTVGKYLLKRHEHLIDFLLEHNAKDTQQIMMETLHYTEPRRETGCGIEKLIKAGVDVGARNNKGRTALAEAVQGWAGKSLDIHESHHIILLSSLLEWTAPPALDQYRTDYKAISFMAEQGADLHASANNGDLPIHLDVRWETEVQRYRLNTSCEFGNFYRKGEPSALLLEHGADPNARNPASLVPLHLAEDITTCKHFFRHGARVDERDPDGRTTLLRLLAPPQKNTYSNLCYRAGVLLAYGTDPDAKGKGRWLRRGRDTKEDVQDQTETRRGIEAESARFRNGHEPGPNDVFIAVMGPTGSGKTSLISLCCGLSASDGLRMDTTSIGVYAYDTIDTLQTIYLIDTPGFDDTYQTDSEVLGEIARWLEASYASKTRLSGIIYLHRITESSITTALQRELVHEGRTLAETSVGQDLQSILLEERAKYAKEKEELEGMLPAAIQRHDHETENLLCEEHEHLADAIQRMKAEVDQLTPAFNRSMAKRTVPSLASSEHSTSSLPQELNESVRPPTSRFGGMATVNDEPEKQPVPKES</sequence>
<keyword evidence="2" id="KW-0040">ANK repeat</keyword>
<dbReference type="InterPro" id="IPR050745">
    <property type="entry name" value="Multifunctional_regulatory"/>
</dbReference>
<keyword evidence="1" id="KW-0677">Repeat</keyword>
<evidence type="ECO:0000256" key="3">
    <source>
        <dbReference type="SAM" id="MobiDB-lite"/>
    </source>
</evidence>
<evidence type="ECO:0000313" key="4">
    <source>
        <dbReference type="EMBL" id="KAL2829143.1"/>
    </source>
</evidence>
<dbReference type="Gene3D" id="3.40.50.300">
    <property type="entry name" value="P-loop containing nucleotide triphosphate hydrolases"/>
    <property type="match status" value="1"/>
</dbReference>